<evidence type="ECO:0000259" key="2">
    <source>
        <dbReference type="SMART" id="SM00256"/>
    </source>
</evidence>
<dbReference type="Pfam" id="PF08268">
    <property type="entry name" value="FBA_3"/>
    <property type="match status" value="1"/>
</dbReference>
<dbReference type="Pfam" id="PF00646">
    <property type="entry name" value="F-box"/>
    <property type="match status" value="1"/>
</dbReference>
<dbReference type="Gene3D" id="1.20.1280.50">
    <property type="match status" value="1"/>
</dbReference>
<dbReference type="PANTHER" id="PTHR31672:SF13">
    <property type="entry name" value="F-BOX PROTEIN CPR30-LIKE"/>
    <property type="match status" value="1"/>
</dbReference>
<protein>
    <submittedName>
        <fullName evidence="3">F-box family protein</fullName>
    </submittedName>
</protein>
<dbReference type="OrthoDB" id="1366962at2759"/>
<dbReference type="CDD" id="cd22157">
    <property type="entry name" value="F-box_AtFBW1-like"/>
    <property type="match status" value="1"/>
</dbReference>
<dbReference type="InterPro" id="IPR050796">
    <property type="entry name" value="SCF_F-box_component"/>
</dbReference>
<dbReference type="AlphaFoldDB" id="A0A5A7P7A8"/>
<feature type="compositionally biased region" description="Basic residues" evidence="1">
    <location>
        <begin position="375"/>
        <end position="392"/>
    </location>
</feature>
<evidence type="ECO:0000313" key="3">
    <source>
        <dbReference type="EMBL" id="GER28685.1"/>
    </source>
</evidence>
<dbReference type="EMBL" id="BKCP01002891">
    <property type="protein sequence ID" value="GER28685.1"/>
    <property type="molecule type" value="Genomic_DNA"/>
</dbReference>
<comment type="caution">
    <text evidence="3">The sequence shown here is derived from an EMBL/GenBank/DDBJ whole genome shotgun (WGS) entry which is preliminary data.</text>
</comment>
<dbReference type="InterPro" id="IPR017451">
    <property type="entry name" value="F-box-assoc_interact_dom"/>
</dbReference>
<dbReference type="NCBIfam" id="TIGR01640">
    <property type="entry name" value="F_box_assoc_1"/>
    <property type="match status" value="1"/>
</dbReference>
<feature type="domain" description="F-box" evidence="2">
    <location>
        <begin position="19"/>
        <end position="59"/>
    </location>
</feature>
<dbReference type="InterPro" id="IPR001810">
    <property type="entry name" value="F-box_dom"/>
</dbReference>
<feature type="region of interest" description="Disordered" evidence="1">
    <location>
        <begin position="375"/>
        <end position="403"/>
    </location>
</feature>
<evidence type="ECO:0000256" key="1">
    <source>
        <dbReference type="SAM" id="MobiDB-lite"/>
    </source>
</evidence>
<dbReference type="SUPFAM" id="SSF81383">
    <property type="entry name" value="F-box domain"/>
    <property type="match status" value="1"/>
</dbReference>
<sequence length="403" mass="46749">MSDIPPAAMNVVLPEQSPLPLEATENILSRLPVKTLKRFRAVQKSWCSLIDSENFAKEHLRRSLDSPRSNRNLINGLNGFCWMSLAALEQVESFKPAFQYDEKDEHAISNSVNGMVVVMREPAPPVLWNPFTREHKVLPACPREFEPDERHFCRTTYGFGYDPVNDDYKIIKVMLYMFKRLSLWSLSEDWIYSLRSNSWKRANGAPYTHRHWPAHANGALHTIVQTLWSGVHLYGFSLVHEKDFEVKMPQEIEIEGIESFTVDAFEGMLALGCAYESRFAIWVMVGHEMWTRLLQFAIGPDDFVRPLAFAENGNKLLLNHSCKKLTVCELMSMSAKDFPMPFEFSPLFCLETLVSPHAWDKGKAERKNLIIGKSKKKEKMKKNKKRNKRNKKWTWSVAKRDWY</sequence>
<name>A0A5A7P7A8_STRAF</name>
<reference evidence="4" key="1">
    <citation type="journal article" date="2019" name="Curr. Biol.">
        <title>Genome Sequence of Striga asiatica Provides Insight into the Evolution of Plant Parasitism.</title>
        <authorList>
            <person name="Yoshida S."/>
            <person name="Kim S."/>
            <person name="Wafula E.K."/>
            <person name="Tanskanen J."/>
            <person name="Kim Y.M."/>
            <person name="Honaas L."/>
            <person name="Yang Z."/>
            <person name="Spallek T."/>
            <person name="Conn C.E."/>
            <person name="Ichihashi Y."/>
            <person name="Cheong K."/>
            <person name="Cui S."/>
            <person name="Der J.P."/>
            <person name="Gundlach H."/>
            <person name="Jiao Y."/>
            <person name="Hori C."/>
            <person name="Ishida J.K."/>
            <person name="Kasahara H."/>
            <person name="Kiba T."/>
            <person name="Kim M.S."/>
            <person name="Koo N."/>
            <person name="Laohavisit A."/>
            <person name="Lee Y.H."/>
            <person name="Lumba S."/>
            <person name="McCourt P."/>
            <person name="Mortimer J.C."/>
            <person name="Mutuku J.M."/>
            <person name="Nomura T."/>
            <person name="Sasaki-Sekimoto Y."/>
            <person name="Seto Y."/>
            <person name="Wang Y."/>
            <person name="Wakatake T."/>
            <person name="Sakakibara H."/>
            <person name="Demura T."/>
            <person name="Yamaguchi S."/>
            <person name="Yoneyama K."/>
            <person name="Manabe R.I."/>
            <person name="Nelson D.C."/>
            <person name="Schulman A.H."/>
            <person name="Timko M.P."/>
            <person name="dePamphilis C.W."/>
            <person name="Choi D."/>
            <person name="Shirasu K."/>
        </authorList>
    </citation>
    <scope>NUCLEOTIDE SEQUENCE [LARGE SCALE GENOMIC DNA]</scope>
    <source>
        <strain evidence="4">cv. UVA1</strain>
    </source>
</reference>
<dbReference type="SMART" id="SM00256">
    <property type="entry name" value="FBOX"/>
    <property type="match status" value="1"/>
</dbReference>
<gene>
    <name evidence="3" type="ORF">STAS_04494</name>
</gene>
<dbReference type="Proteomes" id="UP000325081">
    <property type="component" value="Unassembled WGS sequence"/>
</dbReference>
<organism evidence="3 4">
    <name type="scientific">Striga asiatica</name>
    <name type="common">Asiatic witchweed</name>
    <name type="synonym">Buchnera asiatica</name>
    <dbReference type="NCBI Taxonomy" id="4170"/>
    <lineage>
        <taxon>Eukaryota</taxon>
        <taxon>Viridiplantae</taxon>
        <taxon>Streptophyta</taxon>
        <taxon>Embryophyta</taxon>
        <taxon>Tracheophyta</taxon>
        <taxon>Spermatophyta</taxon>
        <taxon>Magnoliopsida</taxon>
        <taxon>eudicotyledons</taxon>
        <taxon>Gunneridae</taxon>
        <taxon>Pentapetalae</taxon>
        <taxon>asterids</taxon>
        <taxon>lamiids</taxon>
        <taxon>Lamiales</taxon>
        <taxon>Orobanchaceae</taxon>
        <taxon>Buchnereae</taxon>
        <taxon>Striga</taxon>
    </lineage>
</organism>
<dbReference type="InterPro" id="IPR036047">
    <property type="entry name" value="F-box-like_dom_sf"/>
</dbReference>
<evidence type="ECO:0000313" key="4">
    <source>
        <dbReference type="Proteomes" id="UP000325081"/>
    </source>
</evidence>
<accession>A0A5A7P7A8</accession>
<dbReference type="PANTHER" id="PTHR31672">
    <property type="entry name" value="BNACNNG10540D PROTEIN"/>
    <property type="match status" value="1"/>
</dbReference>
<keyword evidence="4" id="KW-1185">Reference proteome</keyword>
<proteinExistence type="predicted"/>
<dbReference type="InterPro" id="IPR013187">
    <property type="entry name" value="F-box-assoc_dom_typ3"/>
</dbReference>